<dbReference type="Proteomes" id="UP000050934">
    <property type="component" value="Unassembled WGS sequence"/>
</dbReference>
<name>A0A0R2I2X1_9LACO</name>
<dbReference type="PANTHER" id="PTHR48105">
    <property type="entry name" value="THIOREDOXIN REDUCTASE 1-RELATED-RELATED"/>
    <property type="match status" value="1"/>
</dbReference>
<keyword evidence="11" id="KW-0521">NADP</keyword>
<gene>
    <name evidence="13" type="ORF">IV45_GL001284</name>
</gene>
<dbReference type="SUPFAM" id="SSF51905">
    <property type="entry name" value="FAD/NAD(P)-binding domain"/>
    <property type="match status" value="1"/>
</dbReference>
<dbReference type="EC" id="1.8.1.9" evidence="10"/>
<dbReference type="InterPro" id="IPR005982">
    <property type="entry name" value="Thioredox_Rdtase"/>
</dbReference>
<keyword evidence="14" id="KW-1185">Reference proteome</keyword>
<keyword evidence="8 10" id="KW-0676">Redox-active center</keyword>
<comment type="cofactor">
    <cofactor evidence="11">
        <name>FAD</name>
        <dbReference type="ChEBI" id="CHEBI:57692"/>
    </cofactor>
    <text evidence="11">Binds 1 FAD per subunit.</text>
</comment>
<dbReference type="Gene3D" id="3.50.50.60">
    <property type="entry name" value="FAD/NAD(P)-binding domain"/>
    <property type="match status" value="2"/>
</dbReference>
<comment type="similarity">
    <text evidence="1 10">Belongs to the class-II pyridine nucleotide-disulfide oxidoreductase family.</text>
</comment>
<comment type="subunit">
    <text evidence="2 10">Homodimer.</text>
</comment>
<evidence type="ECO:0000256" key="3">
    <source>
        <dbReference type="ARBA" id="ARBA00018719"/>
    </source>
</evidence>
<dbReference type="Pfam" id="PF07992">
    <property type="entry name" value="Pyr_redox_2"/>
    <property type="match status" value="1"/>
</dbReference>
<dbReference type="STRING" id="396268.IV45_GL001284"/>
<keyword evidence="6 10" id="KW-0560">Oxidoreductase</keyword>
<evidence type="ECO:0000259" key="12">
    <source>
        <dbReference type="Pfam" id="PF07992"/>
    </source>
</evidence>
<proteinExistence type="inferred from homology"/>
<evidence type="ECO:0000256" key="9">
    <source>
        <dbReference type="ARBA" id="ARBA00048132"/>
    </source>
</evidence>
<comment type="catalytic activity">
    <reaction evidence="9 10">
        <text>[thioredoxin]-dithiol + NADP(+) = [thioredoxin]-disulfide + NADPH + H(+)</text>
        <dbReference type="Rhea" id="RHEA:20345"/>
        <dbReference type="Rhea" id="RHEA-COMP:10698"/>
        <dbReference type="Rhea" id="RHEA-COMP:10700"/>
        <dbReference type="ChEBI" id="CHEBI:15378"/>
        <dbReference type="ChEBI" id="CHEBI:29950"/>
        <dbReference type="ChEBI" id="CHEBI:50058"/>
        <dbReference type="ChEBI" id="CHEBI:57783"/>
        <dbReference type="ChEBI" id="CHEBI:58349"/>
        <dbReference type="EC" id="1.8.1.9"/>
    </reaction>
</comment>
<dbReference type="AlphaFoldDB" id="A0A0R2I2X1"/>
<comment type="caution">
    <text evidence="13">The sequence shown here is derived from an EMBL/GenBank/DDBJ whole genome shotgun (WGS) entry which is preliminary data.</text>
</comment>
<dbReference type="GO" id="GO:0019430">
    <property type="term" value="P:removal of superoxide radicals"/>
    <property type="evidence" value="ECO:0007669"/>
    <property type="project" value="UniProtKB-UniRule"/>
</dbReference>
<evidence type="ECO:0000313" key="13">
    <source>
        <dbReference type="EMBL" id="KRN59536.1"/>
    </source>
</evidence>
<dbReference type="InterPro" id="IPR008255">
    <property type="entry name" value="Pyr_nucl-diS_OxRdtase_2_AS"/>
</dbReference>
<dbReference type="PATRIC" id="fig|396268.3.peg.1301"/>
<dbReference type="GO" id="GO:0004791">
    <property type="term" value="F:thioredoxin-disulfide reductase (NADPH) activity"/>
    <property type="evidence" value="ECO:0007669"/>
    <property type="project" value="UniProtKB-UniRule"/>
</dbReference>
<dbReference type="PROSITE" id="PS00573">
    <property type="entry name" value="PYRIDINE_REDOX_2"/>
    <property type="match status" value="1"/>
</dbReference>
<dbReference type="NCBIfam" id="TIGR01292">
    <property type="entry name" value="TRX_reduct"/>
    <property type="match status" value="1"/>
</dbReference>
<dbReference type="InterPro" id="IPR050097">
    <property type="entry name" value="Ferredoxin-NADP_redctase_2"/>
</dbReference>
<evidence type="ECO:0000256" key="4">
    <source>
        <dbReference type="ARBA" id="ARBA00022630"/>
    </source>
</evidence>
<feature type="domain" description="FAD/NAD(P)-binding" evidence="12">
    <location>
        <begin position="9"/>
        <end position="298"/>
    </location>
</feature>
<dbReference type="InterPro" id="IPR036188">
    <property type="entry name" value="FAD/NAD-bd_sf"/>
</dbReference>
<protein>
    <recommendedName>
        <fullName evidence="3 10">Thioredoxin reductase</fullName>
        <ecNumber evidence="10">1.8.1.9</ecNumber>
    </recommendedName>
</protein>
<organism evidence="13 14">
    <name type="scientific">Limosilactobacillus secaliphilus</name>
    <dbReference type="NCBI Taxonomy" id="396268"/>
    <lineage>
        <taxon>Bacteria</taxon>
        <taxon>Bacillati</taxon>
        <taxon>Bacillota</taxon>
        <taxon>Bacilli</taxon>
        <taxon>Lactobacillales</taxon>
        <taxon>Lactobacillaceae</taxon>
        <taxon>Limosilactobacillus</taxon>
    </lineage>
</organism>
<dbReference type="EMBL" id="JQBW01000004">
    <property type="protein sequence ID" value="KRN59536.1"/>
    <property type="molecule type" value="Genomic_DNA"/>
</dbReference>
<dbReference type="RefSeq" id="WP_057739724.1">
    <property type="nucleotide sequence ID" value="NZ_JQBW01000004.1"/>
</dbReference>
<dbReference type="InterPro" id="IPR023753">
    <property type="entry name" value="FAD/NAD-binding_dom"/>
</dbReference>
<dbReference type="PRINTS" id="PR00469">
    <property type="entry name" value="PNDRDTASEII"/>
</dbReference>
<evidence type="ECO:0000256" key="6">
    <source>
        <dbReference type="ARBA" id="ARBA00023002"/>
    </source>
</evidence>
<sequence>MAEEEKLNYDVVIVGAGPAGMTTALYASRANLSVLMLDRGIYGGNLNNTATIENYSGFKSVQGPDLAKQMYEGATQFGAQYAYGTVTKIEKADDGSFKVQTDMDKTYTAKAVVIASGSEQKKLGVPGEEEYSGRGVSYCAVCDGAFFKGKHLIVVGGGDSAVEEGDYLTQFADKVTIVVRRDVLRASAVIQQKAEKNPKVEFVFNTSVTAIEGDGNQVVSVKTKNNVTGATGEMQADGVFIYVGSVPMTGYLKPLGVLDDAGWVKTDEKMATKVPGLYAIGDVRETLLRQIATAVGDGAIAGQQVFKYVDSLK</sequence>
<evidence type="ECO:0000313" key="14">
    <source>
        <dbReference type="Proteomes" id="UP000050934"/>
    </source>
</evidence>
<evidence type="ECO:0000256" key="1">
    <source>
        <dbReference type="ARBA" id="ARBA00009333"/>
    </source>
</evidence>
<accession>A0A0R2I2X1</accession>
<keyword evidence="5 10" id="KW-0274">FAD</keyword>
<keyword evidence="7" id="KW-1015">Disulfide bond</keyword>
<evidence type="ECO:0000256" key="8">
    <source>
        <dbReference type="ARBA" id="ARBA00023284"/>
    </source>
</evidence>
<evidence type="ECO:0000256" key="5">
    <source>
        <dbReference type="ARBA" id="ARBA00022827"/>
    </source>
</evidence>
<keyword evidence="4 10" id="KW-0285">Flavoprotein</keyword>
<evidence type="ECO:0000256" key="7">
    <source>
        <dbReference type="ARBA" id="ARBA00023157"/>
    </source>
</evidence>
<dbReference type="PRINTS" id="PR00368">
    <property type="entry name" value="FADPNR"/>
</dbReference>
<evidence type="ECO:0000256" key="2">
    <source>
        <dbReference type="ARBA" id="ARBA00011738"/>
    </source>
</evidence>
<reference evidence="13 14" key="1">
    <citation type="journal article" date="2015" name="Genome Announc.">
        <title>Expanding the biotechnology potential of lactobacilli through comparative genomics of 213 strains and associated genera.</title>
        <authorList>
            <person name="Sun Z."/>
            <person name="Harris H.M."/>
            <person name="McCann A."/>
            <person name="Guo C."/>
            <person name="Argimon S."/>
            <person name="Zhang W."/>
            <person name="Yang X."/>
            <person name="Jeffery I.B."/>
            <person name="Cooney J.C."/>
            <person name="Kagawa T.F."/>
            <person name="Liu W."/>
            <person name="Song Y."/>
            <person name="Salvetti E."/>
            <person name="Wrobel A."/>
            <person name="Rasinkangas P."/>
            <person name="Parkhill J."/>
            <person name="Rea M.C."/>
            <person name="O'Sullivan O."/>
            <person name="Ritari J."/>
            <person name="Douillard F.P."/>
            <person name="Paul Ross R."/>
            <person name="Yang R."/>
            <person name="Briner A.E."/>
            <person name="Felis G.E."/>
            <person name="de Vos W.M."/>
            <person name="Barrangou R."/>
            <person name="Klaenhammer T.R."/>
            <person name="Caufield P.W."/>
            <person name="Cui Y."/>
            <person name="Zhang H."/>
            <person name="O'Toole P.W."/>
        </authorList>
    </citation>
    <scope>NUCLEOTIDE SEQUENCE [LARGE SCALE GENOMIC DNA]</scope>
    <source>
        <strain evidence="13 14">DSM 17896</strain>
    </source>
</reference>
<dbReference type="OrthoDB" id="9806179at2"/>
<dbReference type="GO" id="GO:0005737">
    <property type="term" value="C:cytoplasm"/>
    <property type="evidence" value="ECO:0007669"/>
    <property type="project" value="InterPro"/>
</dbReference>
<evidence type="ECO:0000256" key="10">
    <source>
        <dbReference type="RuleBase" id="RU003880"/>
    </source>
</evidence>
<evidence type="ECO:0000256" key="11">
    <source>
        <dbReference type="RuleBase" id="RU003881"/>
    </source>
</evidence>